<dbReference type="PANTHER" id="PTHR15108">
    <property type="entry name" value="N-ACYLGLUCOSAMINE-2-EPIMERASE"/>
    <property type="match status" value="1"/>
</dbReference>
<dbReference type="RefSeq" id="WP_136778933.1">
    <property type="nucleotide sequence ID" value="NZ_SUPK01000008.1"/>
</dbReference>
<dbReference type="Proteomes" id="UP000309673">
    <property type="component" value="Unassembled WGS sequence"/>
</dbReference>
<dbReference type="SUPFAM" id="SSF48208">
    <property type="entry name" value="Six-hairpin glycosidases"/>
    <property type="match status" value="1"/>
</dbReference>
<dbReference type="Pfam" id="PF07221">
    <property type="entry name" value="GlcNAc_2-epim"/>
    <property type="match status" value="1"/>
</dbReference>
<keyword evidence="4" id="KW-1185">Reference proteome</keyword>
<protein>
    <recommendedName>
        <fullName evidence="5">N-acylglucosamine 2-epimerase</fullName>
    </recommendedName>
</protein>
<comment type="similarity">
    <text evidence="1">Belongs to the N-acylglucosamine 2-epimerase family.</text>
</comment>
<comment type="caution">
    <text evidence="3">The sequence shown here is derived from an EMBL/GenBank/DDBJ whole genome shotgun (WGS) entry which is preliminary data.</text>
</comment>
<evidence type="ECO:0000256" key="1">
    <source>
        <dbReference type="ARBA" id="ARBA00008558"/>
    </source>
</evidence>
<sequence length="422" mass="47423">MDFPIHSLSRARDVDGEAAEAYLKYLDIRAAFLIGRFRKHPDFPGVHTGYNSITGIEFAEEDNLPYGWINGRGVSAFCRFADAFPHAKDELMAFAGHTVSWLEKHLALNDGHIPFLAERSGMEKQTQCPCPKGYKSYSDLYGALAFVEYGARVQDKRLVALGVNLFDQAIDALKANRFVPEPDPIFEDRLFENPYSIALDTANDFYKLLGDARYLQMAADLTEHLLDAHYAEEAGAFVEFASLDGKPLRGENGDYIVDPGHSVEFCSFALEFARLAVQAGQFGSLAERIRRLAPKLLLWNVEKGWNRKHPGMFKSFEAVSGQPVNRTMPWWILPETMLGLLLGYECTKEELFLEKYVDAHNAYFGMYMNEKTNFGPFQNIDGDTGLPVDIVPACKFQDPEFHAGKNILTCTQVMERIGLGAL</sequence>
<evidence type="ECO:0000313" key="3">
    <source>
        <dbReference type="EMBL" id="TJY40743.1"/>
    </source>
</evidence>
<accession>A0A4U0F7S9</accession>
<dbReference type="InterPro" id="IPR008928">
    <property type="entry name" value="6-hairpin_glycosidase_sf"/>
</dbReference>
<keyword evidence="2" id="KW-0413">Isomerase</keyword>
<evidence type="ECO:0000256" key="2">
    <source>
        <dbReference type="ARBA" id="ARBA00023235"/>
    </source>
</evidence>
<reference evidence="3 4" key="1">
    <citation type="submission" date="2019-04" db="EMBL/GenBank/DDBJ databases">
        <title>Cohnella sp. nov., isolated from soil.</title>
        <authorList>
            <person name="Kim W."/>
        </authorList>
    </citation>
    <scope>NUCLEOTIDE SEQUENCE [LARGE SCALE GENOMIC DNA]</scope>
    <source>
        <strain evidence="3 4">CAU 1483</strain>
    </source>
</reference>
<evidence type="ECO:0008006" key="5">
    <source>
        <dbReference type="Google" id="ProtNLM"/>
    </source>
</evidence>
<dbReference type="GO" id="GO:0016853">
    <property type="term" value="F:isomerase activity"/>
    <property type="evidence" value="ECO:0007669"/>
    <property type="project" value="UniProtKB-KW"/>
</dbReference>
<proteinExistence type="inferred from homology"/>
<dbReference type="InterPro" id="IPR012341">
    <property type="entry name" value="6hp_glycosidase-like_sf"/>
</dbReference>
<organism evidence="3 4">
    <name type="scientific">Cohnella pontilimi</name>
    <dbReference type="NCBI Taxonomy" id="2564100"/>
    <lineage>
        <taxon>Bacteria</taxon>
        <taxon>Bacillati</taxon>
        <taxon>Bacillota</taxon>
        <taxon>Bacilli</taxon>
        <taxon>Bacillales</taxon>
        <taxon>Paenibacillaceae</taxon>
        <taxon>Cohnella</taxon>
    </lineage>
</organism>
<dbReference type="AlphaFoldDB" id="A0A4U0F7S9"/>
<dbReference type="GO" id="GO:0005975">
    <property type="term" value="P:carbohydrate metabolic process"/>
    <property type="evidence" value="ECO:0007669"/>
    <property type="project" value="InterPro"/>
</dbReference>
<evidence type="ECO:0000313" key="4">
    <source>
        <dbReference type="Proteomes" id="UP000309673"/>
    </source>
</evidence>
<dbReference type="EMBL" id="SUPK01000008">
    <property type="protein sequence ID" value="TJY40743.1"/>
    <property type="molecule type" value="Genomic_DNA"/>
</dbReference>
<gene>
    <name evidence="3" type="ORF">E5161_16480</name>
</gene>
<name>A0A4U0F7S9_9BACL</name>
<dbReference type="OrthoDB" id="5141876at2"/>
<dbReference type="InterPro" id="IPR010819">
    <property type="entry name" value="AGE/CE"/>
</dbReference>
<dbReference type="Gene3D" id="1.50.10.10">
    <property type="match status" value="1"/>
</dbReference>